<dbReference type="EMBL" id="FWFY01000006">
    <property type="protein sequence ID" value="SLN50953.1"/>
    <property type="molecule type" value="Genomic_DNA"/>
</dbReference>
<dbReference type="Proteomes" id="UP000240624">
    <property type="component" value="Unassembled WGS sequence"/>
</dbReference>
<sequence length="41" mass="4278">MNTILKDDAGLGLLVELHMGRLLLPAALVLALTVAIRIAAP</sequence>
<reference evidence="2 5" key="2">
    <citation type="submission" date="2018-03" db="EMBL/GenBank/DDBJ databases">
        <title>Genomic Encyclopedia of Archaeal and Bacterial Type Strains, Phase II (KMG-II): from individual species to whole genera.</title>
        <authorList>
            <person name="Goeker M."/>
        </authorList>
    </citation>
    <scope>NUCLEOTIDE SEQUENCE [LARGE SCALE GENOMIC DNA]</scope>
    <source>
        <strain evidence="2 5">DSM 29956</strain>
    </source>
</reference>
<keyword evidence="5" id="KW-1185">Reference proteome</keyword>
<proteinExistence type="predicted"/>
<protein>
    <submittedName>
        <fullName evidence="3">Uncharacterized protein</fullName>
    </submittedName>
</protein>
<reference evidence="3 4" key="1">
    <citation type="submission" date="2017-03" db="EMBL/GenBank/DDBJ databases">
        <authorList>
            <person name="Afonso C.L."/>
            <person name="Miller P.J."/>
            <person name="Scott M.A."/>
            <person name="Spackman E."/>
            <person name="Goraichik I."/>
            <person name="Dimitrov K.M."/>
            <person name="Suarez D.L."/>
            <person name="Swayne D.E."/>
        </authorList>
    </citation>
    <scope>NUCLEOTIDE SEQUENCE [LARGE SCALE GENOMIC DNA]</scope>
    <source>
        <strain evidence="3 4">CECT 8367</strain>
    </source>
</reference>
<evidence type="ECO:0000313" key="4">
    <source>
        <dbReference type="Proteomes" id="UP000193495"/>
    </source>
</evidence>
<evidence type="ECO:0000256" key="1">
    <source>
        <dbReference type="SAM" id="Phobius"/>
    </source>
</evidence>
<evidence type="ECO:0000313" key="3">
    <source>
        <dbReference type="EMBL" id="SLN50953.1"/>
    </source>
</evidence>
<keyword evidence="1" id="KW-1133">Transmembrane helix</keyword>
<accession>A0A1X6ZGY2</accession>
<dbReference type="EMBL" id="PYGB01000006">
    <property type="protein sequence ID" value="PSK86054.1"/>
    <property type="molecule type" value="Genomic_DNA"/>
</dbReference>
<keyword evidence="1" id="KW-0472">Membrane</keyword>
<gene>
    <name evidence="2" type="ORF">CLV79_10661</name>
    <name evidence="3" type="ORF">LOS8367_02319</name>
</gene>
<evidence type="ECO:0000313" key="2">
    <source>
        <dbReference type="EMBL" id="PSK86054.1"/>
    </source>
</evidence>
<organism evidence="3 4">
    <name type="scientific">Limimaricola soesokkakensis</name>
    <dbReference type="NCBI Taxonomy" id="1343159"/>
    <lineage>
        <taxon>Bacteria</taxon>
        <taxon>Pseudomonadati</taxon>
        <taxon>Pseudomonadota</taxon>
        <taxon>Alphaproteobacteria</taxon>
        <taxon>Rhodobacterales</taxon>
        <taxon>Paracoccaceae</taxon>
        <taxon>Limimaricola</taxon>
    </lineage>
</organism>
<keyword evidence="1" id="KW-0812">Transmembrane</keyword>
<feature type="transmembrane region" description="Helical" evidence="1">
    <location>
        <begin position="22"/>
        <end position="40"/>
    </location>
</feature>
<dbReference type="RefSeq" id="WP_278247966.1">
    <property type="nucleotide sequence ID" value="NZ_CAXPGX010000147.1"/>
</dbReference>
<dbReference type="Proteomes" id="UP000193495">
    <property type="component" value="Unassembled WGS sequence"/>
</dbReference>
<name>A0A1X6ZGY2_9RHOB</name>
<dbReference type="AlphaFoldDB" id="A0A1X6ZGY2"/>
<evidence type="ECO:0000313" key="5">
    <source>
        <dbReference type="Proteomes" id="UP000240624"/>
    </source>
</evidence>